<dbReference type="GO" id="GO:0071826">
    <property type="term" value="P:protein-RNA complex organization"/>
    <property type="evidence" value="ECO:0007669"/>
    <property type="project" value="UniProtKB-ARBA"/>
</dbReference>
<evidence type="ECO:0000256" key="4">
    <source>
        <dbReference type="ARBA" id="ARBA00022741"/>
    </source>
</evidence>
<dbReference type="InterPro" id="IPR007502">
    <property type="entry name" value="Helicase-assoc_dom"/>
</dbReference>
<dbReference type="InterPro" id="IPR002464">
    <property type="entry name" value="DNA/RNA_helicase_DEAH_CS"/>
</dbReference>
<dbReference type="FunFam" id="3.40.50.300:FF:000007">
    <property type="entry name" value="Pre-mRNA-splicing factor ATP-dependent RNA helicase"/>
    <property type="match status" value="1"/>
</dbReference>
<dbReference type="PROSITE" id="PS51192">
    <property type="entry name" value="HELICASE_ATP_BIND_1"/>
    <property type="match status" value="1"/>
</dbReference>
<sequence>MDGAKPVIGKRRKRQANDAWGSDSELETETRAAPPNHPDSDAKSDLRERDEFSKRLKHKDTTTDTGKTVTKYASADIQELRTLARQKYLSKREQDKLFLLEKEVESLEKDVIEYGWDNLTERERKDIEYKREVMRLVTERRNLEQGDDGYKLPETYMTSKGKIDTKRKEAALQLKYKEDKQSKSHNRNDNWEAEQVAKAVKGTDGQYKPDEIVIPGQEKYEFVFDESQAIDFYAENLDGEASGEVSYLEQKIRAEEARVKSLEETRVSLPVYAYRTALLEAIDKFQVMIIVGETGSGKTTQLPQYLHEAGYTKDGKKVGCTQPRRVAAMSVAARVADEMGVKLGNEVGYSVRFDDRSNEKTIVKYMTDGMLLREFLTDPELSGYSALMIDEAHERTLSTDILFGLLKDIIKYRPDMKLLIASATMNAKKFSDYFDGAPIFNIPGRRFPVTIHYTKQPEANYLHAAITTVFQIHTSQDKGDILVFLTGQDEIETMAENLNETCRKLGDKVQEMIVCPIYANLPPELQARIFEPTPPSARKVVLATNIAETSITIDGIVYVIDPGFVKENIFNPSTGMESLVVTPCSKASADQRAGRAGRVGPGKCFRLFTKWAYSNELPANPTPEILRTNLSGVVLLLLSLGINDLINFDFMDPPSSETLIKALELLYALGALNSKGELTKIGRQMAEFPADPMLAKALLQSDKYRVVEEVLSIVSMVGESSSLFFRPKEKKVFADKAREAFNKPGGDHLTLLEIWEQWVDTGYSVQWCKDNFLQYKTLCRVRNVREQLSRLCDRVEIVNKSADFSEFQDPSKKSIFIAKAITAGFFPNTAKLARTGECYKSLKKQQAVYIHPSSTLFPSKPPPKLIIYHELVLTSKEFMRNCLVIDEKWLIELAPHFYRKEEVGPK</sequence>
<evidence type="ECO:0000256" key="9">
    <source>
        <dbReference type="ARBA" id="ARBA00023242"/>
    </source>
</evidence>
<dbReference type="FunFam" id="1.20.120.1080:FF:000001">
    <property type="entry name" value="Pre-mRNA-splicing factor ATP-dependent RNA helicase"/>
    <property type="match status" value="1"/>
</dbReference>
<proteinExistence type="predicted"/>
<keyword evidence="15" id="KW-1185">Reference proteome</keyword>
<evidence type="ECO:0000256" key="1">
    <source>
        <dbReference type="ARBA" id="ARBA00004123"/>
    </source>
</evidence>
<dbReference type="PROSITE" id="PS00690">
    <property type="entry name" value="DEAH_ATP_HELICASE"/>
    <property type="match status" value="1"/>
</dbReference>
<dbReference type="Proteomes" id="UP000094336">
    <property type="component" value="Unassembled WGS sequence"/>
</dbReference>
<dbReference type="AlphaFoldDB" id="A0A1E3QZ35"/>
<dbReference type="PROSITE" id="PS51194">
    <property type="entry name" value="HELICASE_CTER"/>
    <property type="match status" value="1"/>
</dbReference>
<dbReference type="OrthoDB" id="10253254at2759"/>
<feature type="region of interest" description="Disordered" evidence="11">
    <location>
        <begin position="1"/>
        <end position="65"/>
    </location>
</feature>
<dbReference type="CDD" id="cd18791">
    <property type="entry name" value="SF2_C_RHA"/>
    <property type="match status" value="1"/>
</dbReference>
<organism evidence="14 15">
    <name type="scientific">Babjeviella inositovora NRRL Y-12698</name>
    <dbReference type="NCBI Taxonomy" id="984486"/>
    <lineage>
        <taxon>Eukaryota</taxon>
        <taxon>Fungi</taxon>
        <taxon>Dikarya</taxon>
        <taxon>Ascomycota</taxon>
        <taxon>Saccharomycotina</taxon>
        <taxon>Pichiomycetes</taxon>
        <taxon>Serinales incertae sedis</taxon>
        <taxon>Babjeviella</taxon>
    </lineage>
</organism>
<dbReference type="InterPro" id="IPR001650">
    <property type="entry name" value="Helicase_C-like"/>
</dbReference>
<keyword evidence="5" id="KW-0378">Hydrolase</keyword>
<evidence type="ECO:0000259" key="13">
    <source>
        <dbReference type="PROSITE" id="PS51194"/>
    </source>
</evidence>
<dbReference type="GO" id="GO:0005524">
    <property type="term" value="F:ATP binding"/>
    <property type="evidence" value="ECO:0007669"/>
    <property type="project" value="UniProtKB-KW"/>
</dbReference>
<dbReference type="PANTHER" id="PTHR18934:SF83">
    <property type="entry name" value="PRE-MRNA-SPLICING FACTOR ATP-DEPENDENT RNA HELICASE DHX16"/>
    <property type="match status" value="1"/>
</dbReference>
<dbReference type="InterPro" id="IPR048333">
    <property type="entry name" value="HA2_WH"/>
</dbReference>
<keyword evidence="4" id="KW-0547">Nucleotide-binding</keyword>
<dbReference type="GeneID" id="30148799"/>
<evidence type="ECO:0000256" key="11">
    <source>
        <dbReference type="SAM" id="MobiDB-lite"/>
    </source>
</evidence>
<evidence type="ECO:0000256" key="2">
    <source>
        <dbReference type="ARBA" id="ARBA00012552"/>
    </source>
</evidence>
<dbReference type="EC" id="3.6.4.13" evidence="2"/>
<dbReference type="InterPro" id="IPR027417">
    <property type="entry name" value="P-loop_NTPase"/>
</dbReference>
<dbReference type="SMART" id="SM00490">
    <property type="entry name" value="HELICc"/>
    <property type="match status" value="1"/>
</dbReference>
<evidence type="ECO:0000256" key="7">
    <source>
        <dbReference type="ARBA" id="ARBA00022840"/>
    </source>
</evidence>
<dbReference type="Pfam" id="PF04408">
    <property type="entry name" value="WHD_HA2"/>
    <property type="match status" value="1"/>
</dbReference>
<dbReference type="Gene3D" id="3.40.50.300">
    <property type="entry name" value="P-loop containing nucleotide triphosphate hydrolases"/>
    <property type="match status" value="2"/>
</dbReference>
<dbReference type="PANTHER" id="PTHR18934">
    <property type="entry name" value="ATP-DEPENDENT RNA HELICASE"/>
    <property type="match status" value="1"/>
</dbReference>
<keyword evidence="6" id="KW-0347">Helicase</keyword>
<dbReference type="SMART" id="SM00382">
    <property type="entry name" value="AAA"/>
    <property type="match status" value="1"/>
</dbReference>
<reference evidence="15" key="1">
    <citation type="submission" date="2016-05" db="EMBL/GenBank/DDBJ databases">
        <title>Comparative genomics of biotechnologically important yeasts.</title>
        <authorList>
            <consortium name="DOE Joint Genome Institute"/>
            <person name="Riley R."/>
            <person name="Haridas S."/>
            <person name="Wolfe K.H."/>
            <person name="Lopes M.R."/>
            <person name="Hittinger C.T."/>
            <person name="Goker M."/>
            <person name="Salamov A."/>
            <person name="Wisecaver J."/>
            <person name="Long T.M."/>
            <person name="Aerts A.L."/>
            <person name="Barry K."/>
            <person name="Choi C."/>
            <person name="Clum A."/>
            <person name="Coughlan A.Y."/>
            <person name="Deshpande S."/>
            <person name="Douglass A.P."/>
            <person name="Hanson S.J."/>
            <person name="Klenk H.-P."/>
            <person name="Labutti K."/>
            <person name="Lapidus A."/>
            <person name="Lindquist E."/>
            <person name="Lipzen A."/>
            <person name="Meier-Kolthoff J.P."/>
            <person name="Ohm R.A."/>
            <person name="Otillar R.P."/>
            <person name="Pangilinan J."/>
            <person name="Peng Y."/>
            <person name="Rokas A."/>
            <person name="Rosa C.A."/>
            <person name="Scheuner C."/>
            <person name="Sibirny A.A."/>
            <person name="Slot J.C."/>
            <person name="Stielow J.B."/>
            <person name="Sun H."/>
            <person name="Kurtzman C.P."/>
            <person name="Blackwell M."/>
            <person name="Grigoriev I.V."/>
            <person name="Jeffries T.W."/>
        </authorList>
    </citation>
    <scope>NUCLEOTIDE SEQUENCE [LARGE SCALE GENOMIC DNA]</scope>
    <source>
        <strain evidence="15">NRRL Y-12698</strain>
    </source>
</reference>
<keyword evidence="9" id="KW-0539">Nucleus</keyword>
<dbReference type="Pfam" id="PF00270">
    <property type="entry name" value="DEAD"/>
    <property type="match status" value="1"/>
</dbReference>
<protein>
    <recommendedName>
        <fullName evidence="2">RNA helicase</fullName>
        <ecNumber evidence="2">3.6.4.13</ecNumber>
    </recommendedName>
</protein>
<keyword evidence="7" id="KW-0067">ATP-binding</keyword>
<dbReference type="GO" id="GO:0016787">
    <property type="term" value="F:hydrolase activity"/>
    <property type="evidence" value="ECO:0007669"/>
    <property type="project" value="UniProtKB-KW"/>
</dbReference>
<evidence type="ECO:0000313" key="15">
    <source>
        <dbReference type="Proteomes" id="UP000094336"/>
    </source>
</evidence>
<keyword evidence="3" id="KW-0507">mRNA processing</keyword>
<dbReference type="FunFam" id="3.40.50.300:FF:000726">
    <property type="entry name" value="Pre-mRNA-splicing factor ATP-dependent RNA helicase"/>
    <property type="match status" value="1"/>
</dbReference>
<comment type="catalytic activity">
    <reaction evidence="10">
        <text>ATP + H2O = ADP + phosphate + H(+)</text>
        <dbReference type="Rhea" id="RHEA:13065"/>
        <dbReference type="ChEBI" id="CHEBI:15377"/>
        <dbReference type="ChEBI" id="CHEBI:15378"/>
        <dbReference type="ChEBI" id="CHEBI:30616"/>
        <dbReference type="ChEBI" id="CHEBI:43474"/>
        <dbReference type="ChEBI" id="CHEBI:456216"/>
        <dbReference type="EC" id="3.6.4.13"/>
    </reaction>
</comment>
<evidence type="ECO:0000256" key="3">
    <source>
        <dbReference type="ARBA" id="ARBA00022664"/>
    </source>
</evidence>
<dbReference type="GO" id="GO:0022613">
    <property type="term" value="P:ribonucleoprotein complex biogenesis"/>
    <property type="evidence" value="ECO:0007669"/>
    <property type="project" value="UniProtKB-ARBA"/>
</dbReference>
<feature type="compositionally biased region" description="Basic and acidic residues" evidence="11">
    <location>
        <begin position="38"/>
        <end position="62"/>
    </location>
</feature>
<evidence type="ECO:0000259" key="12">
    <source>
        <dbReference type="PROSITE" id="PS51192"/>
    </source>
</evidence>
<evidence type="ECO:0000256" key="8">
    <source>
        <dbReference type="ARBA" id="ARBA00023187"/>
    </source>
</evidence>
<dbReference type="InterPro" id="IPR011709">
    <property type="entry name" value="DEAD-box_helicase_OB_fold"/>
</dbReference>
<dbReference type="SUPFAM" id="SSF52540">
    <property type="entry name" value="P-loop containing nucleoside triphosphate hydrolases"/>
    <property type="match status" value="1"/>
</dbReference>
<dbReference type="GO" id="GO:0003723">
    <property type="term" value="F:RNA binding"/>
    <property type="evidence" value="ECO:0007669"/>
    <property type="project" value="TreeGrafter"/>
</dbReference>
<dbReference type="GO" id="GO:0071013">
    <property type="term" value="C:catalytic step 2 spliceosome"/>
    <property type="evidence" value="ECO:0007669"/>
    <property type="project" value="TreeGrafter"/>
</dbReference>
<dbReference type="Pfam" id="PF00271">
    <property type="entry name" value="Helicase_C"/>
    <property type="match status" value="1"/>
</dbReference>
<dbReference type="GO" id="GO:0000398">
    <property type="term" value="P:mRNA splicing, via spliceosome"/>
    <property type="evidence" value="ECO:0007669"/>
    <property type="project" value="UniProtKB-ARBA"/>
</dbReference>
<keyword evidence="8" id="KW-0508">mRNA splicing</keyword>
<dbReference type="InterPro" id="IPR011545">
    <property type="entry name" value="DEAD/DEAH_box_helicase_dom"/>
</dbReference>
<dbReference type="EMBL" id="KV454426">
    <property type="protein sequence ID" value="ODQ82939.1"/>
    <property type="molecule type" value="Genomic_DNA"/>
</dbReference>
<name>A0A1E3QZ35_9ASCO</name>
<dbReference type="Pfam" id="PF07717">
    <property type="entry name" value="OB_NTP_bind"/>
    <property type="match status" value="1"/>
</dbReference>
<evidence type="ECO:0000313" key="14">
    <source>
        <dbReference type="EMBL" id="ODQ82939.1"/>
    </source>
</evidence>
<feature type="domain" description="Helicase ATP-binding" evidence="12">
    <location>
        <begin position="279"/>
        <end position="443"/>
    </location>
</feature>
<feature type="domain" description="Helicase C-terminal" evidence="13">
    <location>
        <begin position="468"/>
        <end position="641"/>
    </location>
</feature>
<dbReference type="STRING" id="984486.A0A1E3QZ35"/>
<dbReference type="Pfam" id="PF21010">
    <property type="entry name" value="HA2_C"/>
    <property type="match status" value="1"/>
</dbReference>
<evidence type="ECO:0000256" key="6">
    <source>
        <dbReference type="ARBA" id="ARBA00022806"/>
    </source>
</evidence>
<comment type="subcellular location">
    <subcellularLocation>
        <location evidence="1">Nucleus</location>
    </subcellularLocation>
</comment>
<dbReference type="SMART" id="SM00847">
    <property type="entry name" value="HA2"/>
    <property type="match status" value="1"/>
</dbReference>
<dbReference type="InterPro" id="IPR014001">
    <property type="entry name" value="Helicase_ATP-bd"/>
</dbReference>
<dbReference type="SMART" id="SM00487">
    <property type="entry name" value="DEXDc"/>
    <property type="match status" value="1"/>
</dbReference>
<dbReference type="GO" id="GO:0003724">
    <property type="term" value="F:RNA helicase activity"/>
    <property type="evidence" value="ECO:0007669"/>
    <property type="project" value="UniProtKB-EC"/>
</dbReference>
<dbReference type="RefSeq" id="XP_018988267.1">
    <property type="nucleotide sequence ID" value="XM_019130946.1"/>
</dbReference>
<dbReference type="InterPro" id="IPR003593">
    <property type="entry name" value="AAA+_ATPase"/>
</dbReference>
<dbReference type="GO" id="GO:0071006">
    <property type="term" value="C:U2-type catalytic step 1 spliceosome"/>
    <property type="evidence" value="ECO:0007669"/>
    <property type="project" value="UniProtKB-ARBA"/>
</dbReference>
<dbReference type="Gene3D" id="1.20.120.1080">
    <property type="match status" value="1"/>
</dbReference>
<accession>A0A1E3QZ35</accession>
<evidence type="ECO:0000256" key="5">
    <source>
        <dbReference type="ARBA" id="ARBA00022801"/>
    </source>
</evidence>
<evidence type="ECO:0000256" key="10">
    <source>
        <dbReference type="ARBA" id="ARBA00047984"/>
    </source>
</evidence>
<gene>
    <name evidence="14" type="ORF">BABINDRAFT_173765</name>
</gene>